<dbReference type="Proteomes" id="UP001200741">
    <property type="component" value="Unassembled WGS sequence"/>
</dbReference>
<evidence type="ECO:0000313" key="3">
    <source>
        <dbReference type="Proteomes" id="UP001200741"/>
    </source>
</evidence>
<dbReference type="InterPro" id="IPR027843">
    <property type="entry name" value="DUF4440"/>
</dbReference>
<dbReference type="EMBL" id="JAJTWU010000005">
    <property type="protein sequence ID" value="MCE4555614.1"/>
    <property type="molecule type" value="Genomic_DNA"/>
</dbReference>
<comment type="caution">
    <text evidence="2">The sequence shown here is derived from an EMBL/GenBank/DDBJ whole genome shotgun (WGS) entry which is preliminary data.</text>
</comment>
<organism evidence="2 3">
    <name type="scientific">Pelomonas cellulosilytica</name>
    <dbReference type="NCBI Taxonomy" id="2906762"/>
    <lineage>
        <taxon>Bacteria</taxon>
        <taxon>Pseudomonadati</taxon>
        <taxon>Pseudomonadota</taxon>
        <taxon>Betaproteobacteria</taxon>
        <taxon>Burkholderiales</taxon>
        <taxon>Sphaerotilaceae</taxon>
        <taxon>Roseateles</taxon>
    </lineage>
</organism>
<dbReference type="RefSeq" id="WP_233372638.1">
    <property type="nucleotide sequence ID" value="NZ_JAJTWU010000005.1"/>
</dbReference>
<keyword evidence="3" id="KW-1185">Reference proteome</keyword>
<proteinExistence type="predicted"/>
<accession>A0ABS8XY07</accession>
<feature type="domain" description="DUF4440" evidence="1">
    <location>
        <begin position="10"/>
        <end position="119"/>
    </location>
</feature>
<sequence length="131" mass="14374">MQMNADEQVIRHHHATWMAAVNAGDFPALLQLATDDMVLMGPGQAPFGQAVFQATFAGAHERFRVHCDSELQEIVVVGELAYTRCRDALTLTPRAGGDTMTLAGDRLTVYRKEAGRWRLARDAHTLVPATA</sequence>
<evidence type="ECO:0000313" key="2">
    <source>
        <dbReference type="EMBL" id="MCE4555614.1"/>
    </source>
</evidence>
<dbReference type="InterPro" id="IPR011944">
    <property type="entry name" value="Steroid_delta5-4_isomerase"/>
</dbReference>
<dbReference type="InterPro" id="IPR032710">
    <property type="entry name" value="NTF2-like_dom_sf"/>
</dbReference>
<gene>
    <name evidence="2" type="ORF">LXT13_14505</name>
</gene>
<evidence type="ECO:0000259" key="1">
    <source>
        <dbReference type="Pfam" id="PF14534"/>
    </source>
</evidence>
<protein>
    <submittedName>
        <fullName evidence="2">Nuclear transport factor 2 family protein</fullName>
    </submittedName>
</protein>
<reference evidence="2 3" key="1">
    <citation type="submission" date="2021-12" db="EMBL/GenBank/DDBJ databases">
        <title>Genome seq of P8.</title>
        <authorList>
            <person name="Seo T."/>
        </authorList>
    </citation>
    <scope>NUCLEOTIDE SEQUENCE [LARGE SCALE GENOMIC DNA]</scope>
    <source>
        <strain evidence="2 3">P8</strain>
    </source>
</reference>
<dbReference type="SUPFAM" id="SSF54427">
    <property type="entry name" value="NTF2-like"/>
    <property type="match status" value="1"/>
</dbReference>
<dbReference type="Gene3D" id="3.10.450.50">
    <property type="match status" value="1"/>
</dbReference>
<dbReference type="NCBIfam" id="TIGR02246">
    <property type="entry name" value="SgcJ/EcaC family oxidoreductase"/>
    <property type="match status" value="1"/>
</dbReference>
<name>A0ABS8XY07_9BURK</name>
<dbReference type="Pfam" id="PF14534">
    <property type="entry name" value="DUF4440"/>
    <property type="match status" value="1"/>
</dbReference>